<keyword evidence="3" id="KW-1185">Reference proteome</keyword>
<sequence length="310" mass="34550">MTSLFSSWLSSPAPVPPKTAVVIGEGCSPGTAARGTTLFIIEREIRDKLEEEPEFDRLREMKAYIEGMDFLKKEGTTVDVFFVDECMKSYRPRGPGSVISAASRTTGASDIGSVSPSTRRTISSATDSNTTTELQRHQIPFHLMTIHQRWRQVLASKTTSGAQNFISSRVAGQSGFSTETGVRINVMLRLGNTPEQIDCPFQIRDMEQDVLLTEAFVVRFAAYRADYQLNDYWNESTEQSSSTATGWVQDPRNRHPSSAHGRDDGSDAGTSNASNRNGVEDYDREHTVMLDIAEYLTQKEKAKRTGRRMT</sequence>
<name>A0AAW0RB77_9PEZI</name>
<dbReference type="Proteomes" id="UP001392437">
    <property type="component" value="Unassembled WGS sequence"/>
</dbReference>
<protein>
    <submittedName>
        <fullName evidence="2">Uncharacterized protein</fullName>
    </submittedName>
</protein>
<reference evidence="2 3" key="1">
    <citation type="submission" date="2023-01" db="EMBL/GenBank/DDBJ databases">
        <title>Analysis of 21 Apiospora genomes using comparative genomics revels a genus with tremendous synthesis potential of carbohydrate active enzymes and secondary metabolites.</title>
        <authorList>
            <person name="Sorensen T."/>
        </authorList>
    </citation>
    <scope>NUCLEOTIDE SEQUENCE [LARGE SCALE GENOMIC DNA]</scope>
    <source>
        <strain evidence="2 3">CBS 117206</strain>
    </source>
</reference>
<evidence type="ECO:0000313" key="3">
    <source>
        <dbReference type="Proteomes" id="UP001392437"/>
    </source>
</evidence>
<gene>
    <name evidence="2" type="ORF">PG999_000343</name>
</gene>
<dbReference type="AlphaFoldDB" id="A0AAW0RB77"/>
<evidence type="ECO:0000256" key="1">
    <source>
        <dbReference type="SAM" id="MobiDB-lite"/>
    </source>
</evidence>
<feature type="region of interest" description="Disordered" evidence="1">
    <location>
        <begin position="242"/>
        <end position="282"/>
    </location>
</feature>
<feature type="compositionally biased region" description="Polar residues" evidence="1">
    <location>
        <begin position="268"/>
        <end position="277"/>
    </location>
</feature>
<organism evidence="2 3">
    <name type="scientific">Apiospora kogelbergensis</name>
    <dbReference type="NCBI Taxonomy" id="1337665"/>
    <lineage>
        <taxon>Eukaryota</taxon>
        <taxon>Fungi</taxon>
        <taxon>Dikarya</taxon>
        <taxon>Ascomycota</taxon>
        <taxon>Pezizomycotina</taxon>
        <taxon>Sordariomycetes</taxon>
        <taxon>Xylariomycetidae</taxon>
        <taxon>Amphisphaeriales</taxon>
        <taxon>Apiosporaceae</taxon>
        <taxon>Apiospora</taxon>
    </lineage>
</organism>
<feature type="region of interest" description="Disordered" evidence="1">
    <location>
        <begin position="104"/>
        <end position="131"/>
    </location>
</feature>
<comment type="caution">
    <text evidence="2">The sequence shown here is derived from an EMBL/GenBank/DDBJ whole genome shotgun (WGS) entry which is preliminary data.</text>
</comment>
<dbReference type="EMBL" id="JAQQWP010000001">
    <property type="protein sequence ID" value="KAK8132170.1"/>
    <property type="molecule type" value="Genomic_DNA"/>
</dbReference>
<evidence type="ECO:0000313" key="2">
    <source>
        <dbReference type="EMBL" id="KAK8132170.1"/>
    </source>
</evidence>
<proteinExistence type="predicted"/>
<accession>A0AAW0RB77</accession>